<dbReference type="PROSITE" id="PS50850">
    <property type="entry name" value="MFS"/>
    <property type="match status" value="1"/>
</dbReference>
<dbReference type="SUPFAM" id="SSF103473">
    <property type="entry name" value="MFS general substrate transporter"/>
    <property type="match status" value="1"/>
</dbReference>
<keyword evidence="2" id="KW-0813">Transport</keyword>
<dbReference type="Gene3D" id="1.20.1250.20">
    <property type="entry name" value="MFS general substrate transporter like domains"/>
    <property type="match status" value="1"/>
</dbReference>
<feature type="transmembrane region" description="Helical" evidence="8">
    <location>
        <begin position="235"/>
        <end position="258"/>
    </location>
</feature>
<feature type="transmembrane region" description="Helical" evidence="8">
    <location>
        <begin position="279"/>
        <end position="298"/>
    </location>
</feature>
<protein>
    <submittedName>
        <fullName evidence="10">Efflux permease</fullName>
    </submittedName>
</protein>
<evidence type="ECO:0000256" key="5">
    <source>
        <dbReference type="ARBA" id="ARBA00022989"/>
    </source>
</evidence>
<dbReference type="GO" id="GO:0005886">
    <property type="term" value="C:plasma membrane"/>
    <property type="evidence" value="ECO:0007669"/>
    <property type="project" value="UniProtKB-SubCell"/>
</dbReference>
<dbReference type="AlphaFoldDB" id="A0A291S0B6"/>
<dbReference type="CDD" id="cd17503">
    <property type="entry name" value="MFS_LmrB_MDR_like"/>
    <property type="match status" value="1"/>
</dbReference>
<dbReference type="NCBIfam" id="TIGR00711">
    <property type="entry name" value="efflux_EmrB"/>
    <property type="match status" value="1"/>
</dbReference>
<feature type="transmembrane region" description="Helical" evidence="8">
    <location>
        <begin position="149"/>
        <end position="171"/>
    </location>
</feature>
<dbReference type="GO" id="GO:0022857">
    <property type="term" value="F:transmembrane transporter activity"/>
    <property type="evidence" value="ECO:0007669"/>
    <property type="project" value="InterPro"/>
</dbReference>
<proteinExistence type="predicted"/>
<dbReference type="InterPro" id="IPR004638">
    <property type="entry name" value="EmrB-like"/>
</dbReference>
<feature type="transmembrane region" description="Helical" evidence="8">
    <location>
        <begin position="415"/>
        <end position="432"/>
    </location>
</feature>
<evidence type="ECO:0000259" key="9">
    <source>
        <dbReference type="PROSITE" id="PS50850"/>
    </source>
</evidence>
<reference evidence="10" key="1">
    <citation type="journal article" date="2017" name="Org. Lett.">
        <title>Genome Mining and Activation of a Silent PKS/NRPS Gene Cluster Direct the Production of Totopotensamides.</title>
        <authorList>
            <person name="Chen R."/>
            <person name="Zhang Q."/>
            <person name="Tan B."/>
            <person name="Zheng L."/>
            <person name="Li H."/>
            <person name="Zhu Y."/>
            <person name="Zhang C."/>
        </authorList>
    </citation>
    <scope>NUCLEOTIDE SEQUENCE</scope>
    <source>
        <strain evidence="10">SCSIO 02999</strain>
    </source>
</reference>
<dbReference type="GO" id="GO:0046677">
    <property type="term" value="P:response to antibiotic"/>
    <property type="evidence" value="ECO:0007669"/>
    <property type="project" value="UniProtKB-KW"/>
</dbReference>
<feature type="transmembrane region" description="Helical" evidence="8">
    <location>
        <begin position="116"/>
        <end position="137"/>
    </location>
</feature>
<dbReference type="Gene3D" id="1.20.1720.10">
    <property type="entry name" value="Multidrug resistance protein D"/>
    <property type="match status" value="1"/>
</dbReference>
<evidence type="ECO:0000256" key="1">
    <source>
        <dbReference type="ARBA" id="ARBA00004651"/>
    </source>
</evidence>
<feature type="domain" description="Major facilitator superfamily (MFS) profile" evidence="9">
    <location>
        <begin position="25"/>
        <end position="479"/>
    </location>
</feature>
<evidence type="ECO:0000256" key="2">
    <source>
        <dbReference type="ARBA" id="ARBA00022448"/>
    </source>
</evidence>
<dbReference type="EMBL" id="MG012231">
    <property type="protein sequence ID" value="ATL73060.1"/>
    <property type="molecule type" value="Genomic_DNA"/>
</dbReference>
<dbReference type="PANTHER" id="PTHR42718">
    <property type="entry name" value="MAJOR FACILITATOR SUPERFAMILY MULTIDRUG TRANSPORTER MFSC"/>
    <property type="match status" value="1"/>
</dbReference>
<evidence type="ECO:0000256" key="3">
    <source>
        <dbReference type="ARBA" id="ARBA00022475"/>
    </source>
</evidence>
<keyword evidence="4 8" id="KW-0812">Transmembrane</keyword>
<sequence>MAQTQTGDSPPAAGKQRLPAELLKVAGVVLLGMLLMQFDGTMVSIALNKLVGELSVSVSTVQWVVTAYLLALMVGMPIAGWAADRFGTRTIWNFSLIGFLVGSLLCGLSNSVWMLIAARVVQGLGGGMMAPVGQAMLVRVGGVERRAQLVSLMAVPAVVGPTLGPVVGGIIVDDLSWRWMFFINLPIGLVAFLVAGRAMPNLKASSGAGLDVVGVALLVPGLVAIVYGLSQATTVGFGGVQVVVALSLGAAMVAGFAWHAARPNIDALVSMRLFRYRGFATSSILLLLLGLTMGAGFVDPLFLQQVHSESALGAGLLLVAAGVGSALASLTMGRVFNRVGPMRVGVAGLACALVGRLIFTQFDANTSALVIVVAMFVTGVGFGMMVLSMTTALYIGLPPEQVTRATSGSRIFQQIGLSAGTAVVGVVLQFQLTRQQDAAPGGSPGPDALAPAYSNTFWWSVAFLLLAVVPTVLLPKRLVETPVPDKKTESVPRPKEA</sequence>
<feature type="transmembrane region" description="Helical" evidence="8">
    <location>
        <begin position="452"/>
        <end position="474"/>
    </location>
</feature>
<comment type="subcellular location">
    <subcellularLocation>
        <location evidence="1">Cell membrane</location>
        <topology evidence="1">Multi-pass membrane protein</topology>
    </subcellularLocation>
</comment>
<feature type="transmembrane region" description="Helical" evidence="8">
    <location>
        <begin position="310"/>
        <end position="332"/>
    </location>
</feature>
<feature type="transmembrane region" description="Helical" evidence="8">
    <location>
        <begin position="344"/>
        <end position="362"/>
    </location>
</feature>
<evidence type="ECO:0000256" key="4">
    <source>
        <dbReference type="ARBA" id="ARBA00022692"/>
    </source>
</evidence>
<name>A0A291S0B6_9ACTN</name>
<dbReference type="InterPro" id="IPR020846">
    <property type="entry name" value="MFS_dom"/>
</dbReference>
<accession>A0A291S0B6</accession>
<feature type="transmembrane region" description="Helical" evidence="8">
    <location>
        <begin position="25"/>
        <end position="48"/>
    </location>
</feature>
<organism evidence="10">
    <name type="scientific">Streptomyces pactum</name>
    <dbReference type="NCBI Taxonomy" id="68249"/>
    <lineage>
        <taxon>Bacteria</taxon>
        <taxon>Bacillati</taxon>
        <taxon>Actinomycetota</taxon>
        <taxon>Actinomycetes</taxon>
        <taxon>Kitasatosporales</taxon>
        <taxon>Streptomycetaceae</taxon>
        <taxon>Streptomyces</taxon>
    </lineage>
</organism>
<evidence type="ECO:0000313" key="10">
    <source>
        <dbReference type="EMBL" id="ATL73060.1"/>
    </source>
</evidence>
<dbReference type="InterPro" id="IPR011701">
    <property type="entry name" value="MFS"/>
</dbReference>
<keyword evidence="3" id="KW-1003">Cell membrane</keyword>
<dbReference type="InterPro" id="IPR036259">
    <property type="entry name" value="MFS_trans_sf"/>
</dbReference>
<keyword evidence="6 8" id="KW-0472">Membrane</keyword>
<feature type="transmembrane region" description="Helical" evidence="8">
    <location>
        <begin position="177"/>
        <end position="196"/>
    </location>
</feature>
<dbReference type="PANTHER" id="PTHR42718:SF46">
    <property type="entry name" value="BLR6921 PROTEIN"/>
    <property type="match status" value="1"/>
</dbReference>
<keyword evidence="5 8" id="KW-1133">Transmembrane helix</keyword>
<keyword evidence="7" id="KW-0046">Antibiotic resistance</keyword>
<evidence type="ECO:0000256" key="6">
    <source>
        <dbReference type="ARBA" id="ARBA00023136"/>
    </source>
</evidence>
<feature type="transmembrane region" description="Helical" evidence="8">
    <location>
        <begin position="91"/>
        <end position="110"/>
    </location>
</feature>
<feature type="transmembrane region" description="Helical" evidence="8">
    <location>
        <begin position="208"/>
        <end position="229"/>
    </location>
</feature>
<dbReference type="Pfam" id="PF07690">
    <property type="entry name" value="MFS_1"/>
    <property type="match status" value="1"/>
</dbReference>
<evidence type="ECO:0000256" key="7">
    <source>
        <dbReference type="ARBA" id="ARBA00023251"/>
    </source>
</evidence>
<evidence type="ECO:0000256" key="8">
    <source>
        <dbReference type="SAM" id="Phobius"/>
    </source>
</evidence>
<feature type="transmembrane region" description="Helical" evidence="8">
    <location>
        <begin position="60"/>
        <end position="79"/>
    </location>
</feature>
<feature type="transmembrane region" description="Helical" evidence="8">
    <location>
        <begin position="368"/>
        <end position="395"/>
    </location>
</feature>